<protein>
    <recommendedName>
        <fullName evidence="6">PABS domain-containing protein</fullName>
    </recommendedName>
</protein>
<comment type="caution">
    <text evidence="4">The sequence shown here is derived from an EMBL/GenBank/DDBJ whole genome shotgun (WGS) entry which is preliminary data.</text>
</comment>
<dbReference type="Gene3D" id="3.40.50.150">
    <property type="entry name" value="Vaccinia Virus protein VP39"/>
    <property type="match status" value="1"/>
</dbReference>
<proteinExistence type="inferred from homology"/>
<dbReference type="InterPro" id="IPR051419">
    <property type="entry name" value="Lys/N-term_MeTrsfase_sf"/>
</dbReference>
<dbReference type="PANTHER" id="PTHR12176">
    <property type="entry name" value="SAM-DEPENDENT METHYLTRANSFERASE SUPERFAMILY PROTEIN"/>
    <property type="match status" value="1"/>
</dbReference>
<keyword evidence="3" id="KW-0808">Transferase</keyword>
<keyword evidence="5" id="KW-1185">Reference proteome</keyword>
<keyword evidence="2" id="KW-0489">Methyltransferase</keyword>
<evidence type="ECO:0000256" key="3">
    <source>
        <dbReference type="ARBA" id="ARBA00022679"/>
    </source>
</evidence>
<organism evidence="4 5">
    <name type="scientific">Turnera subulata</name>
    <dbReference type="NCBI Taxonomy" id="218843"/>
    <lineage>
        <taxon>Eukaryota</taxon>
        <taxon>Viridiplantae</taxon>
        <taxon>Streptophyta</taxon>
        <taxon>Embryophyta</taxon>
        <taxon>Tracheophyta</taxon>
        <taxon>Spermatophyta</taxon>
        <taxon>Magnoliopsida</taxon>
        <taxon>eudicotyledons</taxon>
        <taxon>Gunneridae</taxon>
        <taxon>Pentapetalae</taxon>
        <taxon>rosids</taxon>
        <taxon>fabids</taxon>
        <taxon>Malpighiales</taxon>
        <taxon>Passifloraceae</taxon>
        <taxon>Turnera</taxon>
    </lineage>
</organism>
<evidence type="ECO:0000256" key="2">
    <source>
        <dbReference type="ARBA" id="ARBA00022603"/>
    </source>
</evidence>
<dbReference type="EMBL" id="JAKUCV010003500">
    <property type="protein sequence ID" value="KAJ4838719.1"/>
    <property type="molecule type" value="Genomic_DNA"/>
</dbReference>
<dbReference type="GO" id="GO:0032259">
    <property type="term" value="P:methylation"/>
    <property type="evidence" value="ECO:0007669"/>
    <property type="project" value="UniProtKB-KW"/>
</dbReference>
<evidence type="ECO:0000313" key="5">
    <source>
        <dbReference type="Proteomes" id="UP001141552"/>
    </source>
</evidence>
<gene>
    <name evidence="4" type="ORF">Tsubulata_023238</name>
</gene>
<name>A0A9Q0FXU6_9ROSI</name>
<comment type="similarity">
    <text evidence="1">Belongs to the methyltransferase superfamily.</text>
</comment>
<dbReference type="OrthoDB" id="411785at2759"/>
<sequence>MWAAQRRINRWFCTAIHDEGHWRYSKEWWGTIASGGRTVFRSASTKGNGVVSVVSHPSSKPSEEEWQETEKWLERRYREEVGGQGGNGGEGFRVLGYEWRTLRFNDETRQSTVKVMAACPQSEPSSVFLMQQPHCLAVPYVKSMVSLGLASVASCGYDLLQATRGNQPMRILCIGHGGGSLPLFLAKKIPGAIIDIVEIDPLVIHISLHEMGFPAVPVLASSGKCIFPENSIINKMLWSDIKERICLYECDAEKFVLDSSSLYDLIFVDAYDGDDIFPCKLWDRDSPFLNALSDRLHPEHGTVVVNLHSDSDAWSPDPFHTHASESSYIGKIGRAYKDLLAGNGSFRSCFGLGYFVDVPWLCNTTLVVCKGFRTDSMHLSQASVLKTLASKSPVIDILLNLPFSCSEYINRHLTLIY</sequence>
<evidence type="ECO:0000256" key="1">
    <source>
        <dbReference type="ARBA" id="ARBA00008361"/>
    </source>
</evidence>
<dbReference type="InterPro" id="IPR029063">
    <property type="entry name" value="SAM-dependent_MTases_sf"/>
</dbReference>
<dbReference type="PANTHER" id="PTHR12176:SF56">
    <property type="entry name" value="OS04G0510700 PROTEIN"/>
    <property type="match status" value="1"/>
</dbReference>
<dbReference type="AlphaFoldDB" id="A0A9Q0FXU6"/>
<accession>A0A9Q0FXU6</accession>
<dbReference type="GO" id="GO:0008168">
    <property type="term" value="F:methyltransferase activity"/>
    <property type="evidence" value="ECO:0007669"/>
    <property type="project" value="UniProtKB-KW"/>
</dbReference>
<reference evidence="4" key="1">
    <citation type="submission" date="2022-02" db="EMBL/GenBank/DDBJ databases">
        <authorList>
            <person name="Henning P.M."/>
            <person name="McCubbin A.G."/>
            <person name="Shore J.S."/>
        </authorList>
    </citation>
    <scope>NUCLEOTIDE SEQUENCE</scope>
    <source>
        <strain evidence="4">F60SS</strain>
        <tissue evidence="4">Leaves</tissue>
    </source>
</reference>
<evidence type="ECO:0008006" key="6">
    <source>
        <dbReference type="Google" id="ProtNLM"/>
    </source>
</evidence>
<evidence type="ECO:0000313" key="4">
    <source>
        <dbReference type="EMBL" id="KAJ4838719.1"/>
    </source>
</evidence>
<dbReference type="Proteomes" id="UP001141552">
    <property type="component" value="Unassembled WGS sequence"/>
</dbReference>
<reference evidence="4" key="2">
    <citation type="journal article" date="2023" name="Plants (Basel)">
        <title>Annotation of the Turnera subulata (Passifloraceae) Draft Genome Reveals the S-Locus Evolved after the Divergence of Turneroideae from Passifloroideae in a Stepwise Manner.</title>
        <authorList>
            <person name="Henning P.M."/>
            <person name="Roalson E.H."/>
            <person name="Mir W."/>
            <person name="McCubbin A.G."/>
            <person name="Shore J.S."/>
        </authorList>
    </citation>
    <scope>NUCLEOTIDE SEQUENCE</scope>
    <source>
        <strain evidence="4">F60SS</strain>
    </source>
</reference>
<dbReference type="SUPFAM" id="SSF53335">
    <property type="entry name" value="S-adenosyl-L-methionine-dependent methyltransferases"/>
    <property type="match status" value="1"/>
</dbReference>